<protein>
    <submittedName>
        <fullName evidence="2">Retention module-containing protein</fullName>
    </submittedName>
</protein>
<dbReference type="NCBIfam" id="NF012196">
    <property type="entry name" value="Ig_like_ice"/>
    <property type="match status" value="2"/>
</dbReference>
<dbReference type="OrthoDB" id="8481600at2"/>
<sequence length="368" mass="37677">MHNILGIVKVVIGEVFAVAVDGTQRQLHEGDRILAGEEIVTGANGALTVSLSDGHTMDMGRNSHWGEQSGLRAAVNSGHATDDVAALQQAIADGVDPTKALEATAAGNEAPIEAGTGGGGHFIEHVELTGKVLDVTSGFSTSSLDVRSLRGDEFTPLATQTSTSLNGTRITIDPIIAGEGNNTESLQPLEPTKPPQTDFPQPPHETDHNDVPAVDHPDRKPETSITINVVADDDIINAQESQQLTTNITGTVGGDAKAGDTVTLTVNGNTFTGTVEVQHDGSLGYRIPVTTTDLVSGQTVQATITTTDAAGNTASASADHMVSVDMGAEVGISVHPVTADGVINASESTEPTTAVTGTVSGDAKAGDT</sequence>
<dbReference type="Gene3D" id="2.60.40.10">
    <property type="entry name" value="Immunoglobulins"/>
    <property type="match status" value="2"/>
</dbReference>
<organism evidence="2 3">
    <name type="scientific">Buttiauxella warmboldiae</name>
    <dbReference type="NCBI Taxonomy" id="82993"/>
    <lineage>
        <taxon>Bacteria</taxon>
        <taxon>Pseudomonadati</taxon>
        <taxon>Pseudomonadota</taxon>
        <taxon>Gammaproteobacteria</taxon>
        <taxon>Enterobacterales</taxon>
        <taxon>Enterobacteriaceae</taxon>
        <taxon>Buttiauxella</taxon>
    </lineage>
</organism>
<dbReference type="AlphaFoldDB" id="A0A3N5DMA7"/>
<feature type="non-terminal residue" evidence="2">
    <location>
        <position position="368"/>
    </location>
</feature>
<feature type="region of interest" description="Disordered" evidence="1">
    <location>
        <begin position="175"/>
        <end position="220"/>
    </location>
</feature>
<reference evidence="2 3" key="1">
    <citation type="submission" date="2018-11" db="EMBL/GenBank/DDBJ databases">
        <title>Draft genome sequence of Buttiauxella warmboldiae CCUG 35512.</title>
        <authorList>
            <person name="Salva-Serra F."/>
            <person name="Marathe N."/>
            <person name="Moore E."/>
            <person name="Svensson L."/>
            <person name="Engstrom-Jakobsson H."/>
        </authorList>
    </citation>
    <scope>NUCLEOTIDE SEQUENCE [LARGE SCALE GENOMIC DNA]</scope>
    <source>
        <strain evidence="2 3">CCUG 35512</strain>
    </source>
</reference>
<dbReference type="InterPro" id="IPR013783">
    <property type="entry name" value="Ig-like_fold"/>
</dbReference>
<name>A0A3N5DMA7_9ENTR</name>
<feature type="compositionally biased region" description="Basic and acidic residues" evidence="1">
    <location>
        <begin position="204"/>
        <end position="220"/>
    </location>
</feature>
<dbReference type="NCBIfam" id="NF033510">
    <property type="entry name" value="Ca_tandemer"/>
    <property type="match status" value="1"/>
</dbReference>
<dbReference type="InterPro" id="IPR049826">
    <property type="entry name" value="Ig-like_ice"/>
</dbReference>
<evidence type="ECO:0000313" key="2">
    <source>
        <dbReference type="EMBL" id="RPH26690.1"/>
    </source>
</evidence>
<evidence type="ECO:0000313" key="3">
    <source>
        <dbReference type="Proteomes" id="UP000268615"/>
    </source>
</evidence>
<dbReference type="Proteomes" id="UP000268615">
    <property type="component" value="Unassembled WGS sequence"/>
</dbReference>
<gene>
    <name evidence="2" type="ORF">EHN07_11760</name>
</gene>
<feature type="compositionally biased region" description="Polar residues" evidence="1">
    <location>
        <begin position="348"/>
        <end position="359"/>
    </location>
</feature>
<proteinExistence type="predicted"/>
<comment type="caution">
    <text evidence="2">The sequence shown here is derived from an EMBL/GenBank/DDBJ whole genome shotgun (WGS) entry which is preliminary data.</text>
</comment>
<dbReference type="InterPro" id="IPR047777">
    <property type="entry name" value="LapA-like_RM"/>
</dbReference>
<accession>A0A3N5DMA7</accession>
<dbReference type="NCBIfam" id="NF033682">
    <property type="entry name" value="retention_LapA"/>
    <property type="match status" value="1"/>
</dbReference>
<keyword evidence="3" id="KW-1185">Reference proteome</keyword>
<evidence type="ECO:0000256" key="1">
    <source>
        <dbReference type="SAM" id="MobiDB-lite"/>
    </source>
</evidence>
<dbReference type="EMBL" id="RPOH01000044">
    <property type="protein sequence ID" value="RPH26690.1"/>
    <property type="molecule type" value="Genomic_DNA"/>
</dbReference>
<feature type="region of interest" description="Disordered" evidence="1">
    <location>
        <begin position="348"/>
        <end position="368"/>
    </location>
</feature>
<dbReference type="RefSeq" id="WP_124024323.1">
    <property type="nucleotide sequence ID" value="NZ_RPOH01000044.1"/>
</dbReference>